<dbReference type="GO" id="GO:0016747">
    <property type="term" value="F:acyltransferase activity, transferring groups other than amino-acyl groups"/>
    <property type="evidence" value="ECO:0007669"/>
    <property type="project" value="InterPro"/>
</dbReference>
<dbReference type="EMBL" id="PDOE01000008">
    <property type="protein sequence ID" value="RKL66235.1"/>
    <property type="molecule type" value="Genomic_DNA"/>
</dbReference>
<evidence type="ECO:0000313" key="3">
    <source>
        <dbReference type="Proteomes" id="UP000281498"/>
    </source>
</evidence>
<comment type="caution">
    <text evidence="2">The sequence shown here is derived from an EMBL/GenBank/DDBJ whole genome shotgun (WGS) entry which is preliminary data.</text>
</comment>
<dbReference type="InterPro" id="IPR016181">
    <property type="entry name" value="Acyl_CoA_acyltransferase"/>
</dbReference>
<organism evidence="2 3">
    <name type="scientific">Salipaludibacillus neizhouensis</name>
    <dbReference type="NCBI Taxonomy" id="885475"/>
    <lineage>
        <taxon>Bacteria</taxon>
        <taxon>Bacillati</taxon>
        <taxon>Bacillota</taxon>
        <taxon>Bacilli</taxon>
        <taxon>Bacillales</taxon>
        <taxon>Bacillaceae</taxon>
    </lineage>
</organism>
<dbReference type="PANTHER" id="PTHR43415">
    <property type="entry name" value="SPERMIDINE N(1)-ACETYLTRANSFERASE"/>
    <property type="match status" value="1"/>
</dbReference>
<protein>
    <recommendedName>
        <fullName evidence="1">N-acetyltransferase domain-containing protein</fullName>
    </recommendedName>
</protein>
<evidence type="ECO:0000313" key="2">
    <source>
        <dbReference type="EMBL" id="RKL66235.1"/>
    </source>
</evidence>
<dbReference type="Proteomes" id="UP000281498">
    <property type="component" value="Unassembled WGS sequence"/>
</dbReference>
<dbReference type="PANTHER" id="PTHR43415:SF3">
    <property type="entry name" value="GNAT-FAMILY ACETYLTRANSFERASE"/>
    <property type="match status" value="1"/>
</dbReference>
<dbReference type="OrthoDB" id="9795206at2"/>
<evidence type="ECO:0000259" key="1">
    <source>
        <dbReference type="PROSITE" id="PS51186"/>
    </source>
</evidence>
<feature type="domain" description="N-acetyltransferase" evidence="1">
    <location>
        <begin position="1"/>
        <end position="109"/>
    </location>
</feature>
<dbReference type="Gene3D" id="3.40.630.30">
    <property type="match status" value="1"/>
</dbReference>
<reference evidence="2 3" key="1">
    <citation type="submission" date="2017-10" db="EMBL/GenBank/DDBJ databases">
        <title>Bacillus sp. nov., a halophilic bacterium isolated from a Keqin Lake.</title>
        <authorList>
            <person name="Wang H."/>
        </authorList>
    </citation>
    <scope>NUCLEOTIDE SEQUENCE [LARGE SCALE GENOMIC DNA]</scope>
    <source>
        <strain evidence="2 3">KCTC 13187</strain>
    </source>
</reference>
<dbReference type="SUPFAM" id="SSF55729">
    <property type="entry name" value="Acyl-CoA N-acyltransferases (Nat)"/>
    <property type="match status" value="1"/>
</dbReference>
<name>A0A3A9KF73_9BACI</name>
<keyword evidence="3" id="KW-1185">Reference proteome</keyword>
<gene>
    <name evidence="2" type="ORF">CR203_16930</name>
</gene>
<dbReference type="AlphaFoldDB" id="A0A3A9KF73"/>
<accession>A0A3A9KF73</accession>
<dbReference type="InterPro" id="IPR000182">
    <property type="entry name" value="GNAT_dom"/>
</dbReference>
<dbReference type="PROSITE" id="PS51186">
    <property type="entry name" value="GNAT"/>
    <property type="match status" value="1"/>
</dbReference>
<proteinExistence type="predicted"/>
<sequence>MIDKKTNKEIGRVALPFLDYEHRNTEILIMIGEKDYWGKGYGKEAFQLLLDYVFIELNLHRVGLKVFSFNEKAIRMYGKLDFQVEGKLRESLYRNGKWHNIYLMGLLKSEYLKGN</sequence>
<dbReference type="Pfam" id="PF13302">
    <property type="entry name" value="Acetyltransf_3"/>
    <property type="match status" value="1"/>
</dbReference>